<proteinExistence type="predicted"/>
<dbReference type="AlphaFoldDB" id="A0A0D2Q8V4"/>
<dbReference type="SUPFAM" id="SSF52058">
    <property type="entry name" value="L domain-like"/>
    <property type="match status" value="1"/>
</dbReference>
<reference evidence="2" key="1">
    <citation type="submission" date="2014-04" db="EMBL/GenBank/DDBJ databases">
        <title>Evolutionary Origins and Diversification of the Mycorrhizal Mutualists.</title>
        <authorList>
            <consortium name="DOE Joint Genome Institute"/>
            <consortium name="Mycorrhizal Genomics Consortium"/>
            <person name="Kohler A."/>
            <person name="Kuo A."/>
            <person name="Nagy L.G."/>
            <person name="Floudas D."/>
            <person name="Copeland A."/>
            <person name="Barry K.W."/>
            <person name="Cichocki N."/>
            <person name="Veneault-Fourrey C."/>
            <person name="LaButti K."/>
            <person name="Lindquist E.A."/>
            <person name="Lipzen A."/>
            <person name="Lundell T."/>
            <person name="Morin E."/>
            <person name="Murat C."/>
            <person name="Riley R."/>
            <person name="Ohm R."/>
            <person name="Sun H."/>
            <person name="Tunlid A."/>
            <person name="Henrissat B."/>
            <person name="Grigoriev I.V."/>
            <person name="Hibbett D.S."/>
            <person name="Martin F."/>
        </authorList>
    </citation>
    <scope>NUCLEOTIDE SEQUENCE [LARGE SCALE GENOMIC DNA]</scope>
    <source>
        <strain evidence="2">FD-334 SS-4</strain>
    </source>
</reference>
<accession>A0A0D2Q8V4</accession>
<keyword evidence="2" id="KW-1185">Reference proteome</keyword>
<evidence type="ECO:0000313" key="1">
    <source>
        <dbReference type="EMBL" id="KJA28115.1"/>
    </source>
</evidence>
<dbReference type="OMA" id="WACIHIN"/>
<sequence length="444" mass="50496">MTEVTELPTKTPIHSVYQASFMDGIIAQQRPIDKIPPEILLLVFEEHCRSMAPLEPSTSNEYRITHVCRFWRLLSLNFPTLWAKLNISVKTPVSILSVYLQRSNSLALEIEVDLRHDPEDKAVRTHATELWEVIKSTAYRWRRLGIHIGPHDATSVAEELRQVSGPLLEDIRLTCDVPIDGLTQMFKGWTPALKSLRLWDVPLQQFAPSLANLTRLHLASTSPMKISAFREVMSQMVKLEELTLRSRVVEGWPVYPETEDIITLPSLTMLKLSDRRWPLFVPLLSIFAPILNSLSLYDLVGHDLPDTFMEYHILEQYPSVRNLTLKGKSSFIDEVSFGQLARMFPAVDHFSLLDVDSLFTTETCHTLHEPALWPKLRTLSMIPMAPESVLCSLISVRGASAKQTGLKKLVGPMPIQFKRMEWISQRVLFEECHDSASGVGLLHT</sequence>
<dbReference type="STRING" id="945553.A0A0D2Q8V4"/>
<dbReference type="InterPro" id="IPR032675">
    <property type="entry name" value="LRR_dom_sf"/>
</dbReference>
<protein>
    <submittedName>
        <fullName evidence="1">Uncharacterized protein</fullName>
    </submittedName>
</protein>
<evidence type="ECO:0000313" key="2">
    <source>
        <dbReference type="Proteomes" id="UP000054270"/>
    </source>
</evidence>
<organism evidence="1 2">
    <name type="scientific">Hypholoma sublateritium (strain FD-334 SS-4)</name>
    <dbReference type="NCBI Taxonomy" id="945553"/>
    <lineage>
        <taxon>Eukaryota</taxon>
        <taxon>Fungi</taxon>
        <taxon>Dikarya</taxon>
        <taxon>Basidiomycota</taxon>
        <taxon>Agaricomycotina</taxon>
        <taxon>Agaricomycetes</taxon>
        <taxon>Agaricomycetidae</taxon>
        <taxon>Agaricales</taxon>
        <taxon>Agaricineae</taxon>
        <taxon>Strophariaceae</taxon>
        <taxon>Hypholoma</taxon>
    </lineage>
</organism>
<gene>
    <name evidence="1" type="ORF">HYPSUDRAFT_62507</name>
</gene>
<dbReference type="EMBL" id="KN817522">
    <property type="protein sequence ID" value="KJA28115.1"/>
    <property type="molecule type" value="Genomic_DNA"/>
</dbReference>
<name>A0A0D2Q8V4_HYPSF</name>
<dbReference type="OrthoDB" id="2973282at2759"/>
<dbReference type="Gene3D" id="3.80.10.10">
    <property type="entry name" value="Ribonuclease Inhibitor"/>
    <property type="match status" value="1"/>
</dbReference>
<dbReference type="Proteomes" id="UP000054270">
    <property type="component" value="Unassembled WGS sequence"/>
</dbReference>